<feature type="non-terminal residue" evidence="11">
    <location>
        <position position="1"/>
    </location>
</feature>
<evidence type="ECO:0000256" key="2">
    <source>
        <dbReference type="ARBA" id="ARBA00022723"/>
    </source>
</evidence>
<protein>
    <submittedName>
        <fullName evidence="11">Zinc finger protein 10</fullName>
    </submittedName>
</protein>
<evidence type="ECO:0000256" key="8">
    <source>
        <dbReference type="PROSITE-ProRule" id="PRU00042"/>
    </source>
</evidence>
<keyword evidence="12" id="KW-1185">Reference proteome</keyword>
<feature type="domain" description="C2H2-type" evidence="10">
    <location>
        <begin position="70"/>
        <end position="97"/>
    </location>
</feature>
<name>A0AAV6P4A3_9ROSI</name>
<sequence length="242" mass="26571">MAAHLDLLFQYSSSSSFLPLSQVTRDGSAPNSLSPMQTPDVVDDDDSWEVRAFAEDTADVMGTTWPPRSYTCTFCRREFRSAQALGGHMNVHRRDRARLHQAPSNAIKPFSSSSSSSSSSSTSNSFIIPAHDFNGGGLCVLYPFPNPYSIRSPSSLFSMSHHSFNNFMPSTSPASAFPIRNHPAGASSFPQSLSDEQAMESSNQEVDLELRLGQAPSTHTLMEKRHKISNFEAACLRKRSSD</sequence>
<keyword evidence="2" id="KW-0479">Metal-binding</keyword>
<dbReference type="SMART" id="SM00355">
    <property type="entry name" value="ZnF_C2H2"/>
    <property type="match status" value="1"/>
</dbReference>
<evidence type="ECO:0000256" key="7">
    <source>
        <dbReference type="ARBA" id="ARBA00023242"/>
    </source>
</evidence>
<keyword evidence="6" id="KW-0804">Transcription</keyword>
<evidence type="ECO:0000256" key="1">
    <source>
        <dbReference type="ARBA" id="ARBA00004123"/>
    </source>
</evidence>
<evidence type="ECO:0000313" key="12">
    <source>
        <dbReference type="Proteomes" id="UP000685013"/>
    </source>
</evidence>
<dbReference type="PROSITE" id="PS00028">
    <property type="entry name" value="ZINC_FINGER_C2H2_1"/>
    <property type="match status" value="1"/>
</dbReference>
<dbReference type="InterPro" id="IPR052426">
    <property type="entry name" value="Plant_dev_regulator"/>
</dbReference>
<dbReference type="GO" id="GO:0008270">
    <property type="term" value="F:zinc ion binding"/>
    <property type="evidence" value="ECO:0007669"/>
    <property type="project" value="UniProtKB-KW"/>
</dbReference>
<feature type="region of interest" description="Disordered" evidence="9">
    <location>
        <begin position="101"/>
        <end position="121"/>
    </location>
</feature>
<keyword evidence="4" id="KW-0862">Zinc</keyword>
<dbReference type="PANTHER" id="PTHR45801">
    <property type="entry name" value="OS07G0101800 PROTEIN"/>
    <property type="match status" value="1"/>
</dbReference>
<evidence type="ECO:0000256" key="5">
    <source>
        <dbReference type="ARBA" id="ARBA00023015"/>
    </source>
</evidence>
<evidence type="ECO:0000259" key="10">
    <source>
        <dbReference type="PROSITE" id="PS50157"/>
    </source>
</evidence>
<evidence type="ECO:0000256" key="3">
    <source>
        <dbReference type="ARBA" id="ARBA00022771"/>
    </source>
</evidence>
<evidence type="ECO:0000256" key="6">
    <source>
        <dbReference type="ARBA" id="ARBA00023163"/>
    </source>
</evidence>
<dbReference type="Proteomes" id="UP000685013">
    <property type="component" value="Chromosome 2"/>
</dbReference>
<dbReference type="GO" id="GO:0005634">
    <property type="term" value="C:nucleus"/>
    <property type="evidence" value="ECO:0007669"/>
    <property type="project" value="UniProtKB-SubCell"/>
</dbReference>
<evidence type="ECO:0000256" key="9">
    <source>
        <dbReference type="SAM" id="MobiDB-lite"/>
    </source>
</evidence>
<organism evidence="11 12">
    <name type="scientific">Cucurbita argyrosperma subsp. sororia</name>
    <dbReference type="NCBI Taxonomy" id="37648"/>
    <lineage>
        <taxon>Eukaryota</taxon>
        <taxon>Viridiplantae</taxon>
        <taxon>Streptophyta</taxon>
        <taxon>Embryophyta</taxon>
        <taxon>Tracheophyta</taxon>
        <taxon>Spermatophyta</taxon>
        <taxon>Magnoliopsida</taxon>
        <taxon>eudicotyledons</taxon>
        <taxon>Gunneridae</taxon>
        <taxon>Pentapetalae</taxon>
        <taxon>rosids</taxon>
        <taxon>fabids</taxon>
        <taxon>Cucurbitales</taxon>
        <taxon>Cucurbitaceae</taxon>
        <taxon>Cucurbiteae</taxon>
        <taxon>Cucurbita</taxon>
    </lineage>
</organism>
<keyword evidence="3 8" id="KW-0863">Zinc-finger</keyword>
<dbReference type="AlphaFoldDB" id="A0AAV6P4A3"/>
<keyword evidence="7" id="KW-0539">Nucleus</keyword>
<evidence type="ECO:0000256" key="4">
    <source>
        <dbReference type="ARBA" id="ARBA00022833"/>
    </source>
</evidence>
<gene>
    <name evidence="11" type="primary">ZFP10</name>
    <name evidence="11" type="ORF">SDJN03_03562</name>
</gene>
<proteinExistence type="predicted"/>
<dbReference type="EMBL" id="JAGKQH010000002">
    <property type="protein sequence ID" value="KAG6606245.1"/>
    <property type="molecule type" value="Genomic_DNA"/>
</dbReference>
<dbReference type="PROSITE" id="PS50157">
    <property type="entry name" value="ZINC_FINGER_C2H2_2"/>
    <property type="match status" value="1"/>
</dbReference>
<dbReference type="InterPro" id="IPR013087">
    <property type="entry name" value="Znf_C2H2_type"/>
</dbReference>
<comment type="subcellular location">
    <subcellularLocation>
        <location evidence="1">Nucleus</location>
    </subcellularLocation>
</comment>
<dbReference type="PANTHER" id="PTHR45801:SF5">
    <property type="entry name" value="OS05G0286100 PROTEIN"/>
    <property type="match status" value="1"/>
</dbReference>
<comment type="caution">
    <text evidence="11">The sequence shown here is derived from an EMBL/GenBank/DDBJ whole genome shotgun (WGS) entry which is preliminary data.</text>
</comment>
<keyword evidence="5" id="KW-0805">Transcription regulation</keyword>
<evidence type="ECO:0000313" key="11">
    <source>
        <dbReference type="EMBL" id="KAG6606245.1"/>
    </source>
</evidence>
<reference evidence="11 12" key="1">
    <citation type="journal article" date="2021" name="Hortic Res">
        <title>The domestication of Cucurbita argyrosperma as revealed by the genome of its wild relative.</title>
        <authorList>
            <person name="Barrera-Redondo J."/>
            <person name="Sanchez-de la Vega G."/>
            <person name="Aguirre-Liguori J.A."/>
            <person name="Castellanos-Morales G."/>
            <person name="Gutierrez-Guerrero Y.T."/>
            <person name="Aguirre-Dugua X."/>
            <person name="Aguirre-Planter E."/>
            <person name="Tenaillon M.I."/>
            <person name="Lira-Saade R."/>
            <person name="Eguiarte L.E."/>
        </authorList>
    </citation>
    <scope>NUCLEOTIDE SEQUENCE [LARGE SCALE GENOMIC DNA]</scope>
    <source>
        <strain evidence="11">JBR-2021</strain>
    </source>
</reference>
<feature type="compositionally biased region" description="Low complexity" evidence="9">
    <location>
        <begin position="111"/>
        <end position="121"/>
    </location>
</feature>
<dbReference type="Pfam" id="PF13912">
    <property type="entry name" value="zf-C2H2_6"/>
    <property type="match status" value="1"/>
</dbReference>
<accession>A0AAV6P4A3</accession>